<dbReference type="Proteomes" id="UP000186657">
    <property type="component" value="Unassembled WGS sequence"/>
</dbReference>
<accession>A0A1U7N5D7</accession>
<comment type="caution">
    <text evidence="2">The sequence shown here is derived from an EMBL/GenBank/DDBJ whole genome shotgun (WGS) entry which is preliminary data.</text>
</comment>
<protein>
    <submittedName>
        <fullName evidence="2">Uncharacterized protein</fullName>
    </submittedName>
</protein>
<feature type="region of interest" description="Disordered" evidence="1">
    <location>
        <begin position="1"/>
        <end position="25"/>
    </location>
</feature>
<dbReference type="RefSeq" id="WP_075902014.1">
    <property type="nucleotide sequence ID" value="NZ_MKZS01000001.1"/>
</dbReference>
<proteinExistence type="predicted"/>
<reference evidence="2 3" key="1">
    <citation type="submission" date="2016-10" db="EMBL/GenBank/DDBJ databases">
        <title>Comparative genomics uncovers the prolific and rare metabolic potential of the cyanobacterial genus Moorea.</title>
        <authorList>
            <person name="Leao T."/>
            <person name="Castelao G."/>
            <person name="Korobeynikov A."/>
            <person name="Monroe E.A."/>
            <person name="Podell S."/>
            <person name="Glukhov E."/>
            <person name="Allen E."/>
            <person name="Gerwick W.H."/>
            <person name="Gerwick L."/>
        </authorList>
    </citation>
    <scope>NUCLEOTIDE SEQUENCE [LARGE SCALE GENOMIC DNA]</scope>
    <source>
        <strain evidence="2 3">PNG5-198</strain>
    </source>
</reference>
<evidence type="ECO:0000313" key="2">
    <source>
        <dbReference type="EMBL" id="OLT61145.1"/>
    </source>
</evidence>
<evidence type="ECO:0000256" key="1">
    <source>
        <dbReference type="SAM" id="MobiDB-lite"/>
    </source>
</evidence>
<sequence>MTGADHDYRRDRINNPVESTSGVEQASGVELASSQFQSMAFAGRMPTPLMLIPKFTNAGKIHWSISPTQKRSHRSPSRTGLRGLIGFIGGVGFRGGTGIKPVSIYGLCGQDAHSTDVDPKIHQCRENSLEYFTNTKAIASITQ</sequence>
<dbReference type="EMBL" id="MKZS01000001">
    <property type="protein sequence ID" value="OLT61145.1"/>
    <property type="molecule type" value="Genomic_DNA"/>
</dbReference>
<gene>
    <name evidence="2" type="ORF">BJP37_21105</name>
</gene>
<dbReference type="AlphaFoldDB" id="A0A1U7N5D7"/>
<feature type="compositionally biased region" description="Basic and acidic residues" evidence="1">
    <location>
        <begin position="1"/>
        <end position="13"/>
    </location>
</feature>
<evidence type="ECO:0000313" key="3">
    <source>
        <dbReference type="Proteomes" id="UP000186657"/>
    </source>
</evidence>
<name>A0A1U7N5D7_9CYAN</name>
<organism evidence="2 3">
    <name type="scientific">Moorena bouillonii PNG</name>
    <dbReference type="NCBI Taxonomy" id="568701"/>
    <lineage>
        <taxon>Bacteria</taxon>
        <taxon>Bacillati</taxon>
        <taxon>Cyanobacteriota</taxon>
        <taxon>Cyanophyceae</taxon>
        <taxon>Coleofasciculales</taxon>
        <taxon>Coleofasciculaceae</taxon>
        <taxon>Moorena</taxon>
    </lineage>
</organism>
<keyword evidence="3" id="KW-1185">Reference proteome</keyword>